<gene>
    <name evidence="2" type="ORF">BHE90_010111</name>
</gene>
<keyword evidence="3" id="KW-1185">Reference proteome</keyword>
<reference evidence="2 3" key="1">
    <citation type="submission" date="2017-06" db="EMBL/GenBank/DDBJ databases">
        <title>Comparative genomic analysis of Ambrosia Fusariam Clade fungi.</title>
        <authorList>
            <person name="Stajich J.E."/>
            <person name="Carrillo J."/>
            <person name="Kijimoto T."/>
            <person name="Eskalen A."/>
            <person name="O'Donnell K."/>
            <person name="Kasson M."/>
        </authorList>
    </citation>
    <scope>NUCLEOTIDE SEQUENCE [LARGE SCALE GENOMIC DNA]</scope>
    <source>
        <strain evidence="2 3">UCR1854</strain>
    </source>
</reference>
<feature type="region of interest" description="Disordered" evidence="1">
    <location>
        <begin position="1"/>
        <end position="20"/>
    </location>
</feature>
<evidence type="ECO:0000313" key="3">
    <source>
        <dbReference type="Proteomes" id="UP000287124"/>
    </source>
</evidence>
<dbReference type="EMBL" id="MIKF01000186">
    <property type="protein sequence ID" value="RTE75443.1"/>
    <property type="molecule type" value="Genomic_DNA"/>
</dbReference>
<dbReference type="AlphaFoldDB" id="A0A430LIF0"/>
<dbReference type="Proteomes" id="UP000287124">
    <property type="component" value="Unassembled WGS sequence"/>
</dbReference>
<evidence type="ECO:0000313" key="2">
    <source>
        <dbReference type="EMBL" id="RTE75443.1"/>
    </source>
</evidence>
<comment type="caution">
    <text evidence="2">The sequence shown here is derived from an EMBL/GenBank/DDBJ whole genome shotgun (WGS) entry which is preliminary data.</text>
</comment>
<proteinExistence type="predicted"/>
<sequence>MPPSDSSQSGAGAASDGRAQDRLSMLPMELRRIIYSQLAGEGSLIKVSSHKSILPSPNSYHYGHRQGVQMVQEHIALLLFFKGEALRPDDVPIERLLSLPQLYSGIAALSQTGRQHREEIKEYLSMNGNIVIFSTANELASLRASGMATFALGIVREVTFVVMVTVGNRGHPASEAHWSHDCMCHYGVEEDDYTSGVVDPEPVSIQARLPLPDNELVQLFDFSGEESEIEPRYLAEAGSTWDGEECIREIQAHGANPMIISVLYSEAGRRGPPGQRVEAYPKVDSEGRLPSNHSLLKMARAIREAKEANAGWHTKLQQFRVKVCVKEEGDYVATSPRAYLEQISEIAGVTAIEERAVIIPGTPQKYRPVLITKWNADGKTW</sequence>
<feature type="compositionally biased region" description="Low complexity" evidence="1">
    <location>
        <begin position="1"/>
        <end position="17"/>
    </location>
</feature>
<protein>
    <recommendedName>
        <fullName evidence="4">F-box domain-containing protein</fullName>
    </recommendedName>
</protein>
<organism evidence="2 3">
    <name type="scientific">Fusarium euwallaceae</name>
    <dbReference type="NCBI Taxonomy" id="1147111"/>
    <lineage>
        <taxon>Eukaryota</taxon>
        <taxon>Fungi</taxon>
        <taxon>Dikarya</taxon>
        <taxon>Ascomycota</taxon>
        <taxon>Pezizomycotina</taxon>
        <taxon>Sordariomycetes</taxon>
        <taxon>Hypocreomycetidae</taxon>
        <taxon>Hypocreales</taxon>
        <taxon>Nectriaceae</taxon>
        <taxon>Fusarium</taxon>
        <taxon>Fusarium solani species complex</taxon>
    </lineage>
</organism>
<name>A0A430LIF0_9HYPO</name>
<accession>A0A430LIF0</accession>
<evidence type="ECO:0008006" key="4">
    <source>
        <dbReference type="Google" id="ProtNLM"/>
    </source>
</evidence>
<evidence type="ECO:0000256" key="1">
    <source>
        <dbReference type="SAM" id="MobiDB-lite"/>
    </source>
</evidence>